<evidence type="ECO:0000313" key="4">
    <source>
        <dbReference type="Proteomes" id="UP000537825"/>
    </source>
</evidence>
<evidence type="ECO:0000313" key="3">
    <source>
        <dbReference type="EMBL" id="NBC40105.1"/>
    </source>
</evidence>
<keyword evidence="4" id="KW-1185">Reference proteome</keyword>
<name>A0A7X4Y7L4_9BACT</name>
<protein>
    <recommendedName>
        <fullName evidence="5">Chromosome condensation regulator RCC1</fullName>
    </recommendedName>
</protein>
<dbReference type="Pfam" id="PF13540">
    <property type="entry name" value="RCC1_2"/>
    <property type="match status" value="3"/>
</dbReference>
<sequence>MGTLILLCASPALAEEVAWGKPVQGVRLGLAIVPSSGPLPTELELEVLAHNATSGPQQLPAQACGTVRWTAFTLLHLRTANGRVFRFPIGERVDLANLHPHGPVNLAPGETLRERFSLKHVVARPTEHAGDAEPWALLEAPQHVELWVEFVGGSGGPRPRSGHLKHRLGLPATNVPVREGRCVSRIAAGGSAACALLRDGTPWCWGANPPGAHEAGERGPSPLRLLAGSAVALGMANGIACVRTATGAAYCAGGTLDASETDYEEPGGHPVRVRHLEGGTELNGTQCVRLTDGSLACWGANASSQPGTGDDTPVRVPKLPMEAVSVAAGTSHTCAALRDGSLWCWGRSEYGALGLGEVRSRTEPTPIPGMNDVVRVAAGYQKTCAWKKDGSLWCFGDLLMDAPSPALARVPVEMKELGHPVEEVVFGFRHTCARTAGNVFCWGENTEGQSGGSELRALMSPVRIPGLTGQAVALAAGDAFTCAITAEGSAWCWGRGSEGQLGTKRKNSSARPMRVQLPCPD</sequence>
<keyword evidence="1" id="KW-0677">Repeat</keyword>
<dbReference type="AlphaFoldDB" id="A0A7X4Y7L4"/>
<evidence type="ECO:0000256" key="2">
    <source>
        <dbReference type="SAM" id="MobiDB-lite"/>
    </source>
</evidence>
<reference evidence="3 4" key="1">
    <citation type="submission" date="2020-01" db="EMBL/GenBank/DDBJ databases">
        <title>The draft genome sequence of Corallococcus exiguus DSM 14696.</title>
        <authorList>
            <person name="Zhang X."/>
            <person name="Zhu H."/>
        </authorList>
    </citation>
    <scope>NUCLEOTIDE SEQUENCE [LARGE SCALE GENOMIC DNA]</scope>
    <source>
        <strain evidence="3 4">DSM 14696</strain>
    </source>
</reference>
<dbReference type="Gene3D" id="2.130.10.30">
    <property type="entry name" value="Regulator of chromosome condensation 1/beta-lactamase-inhibitor protein II"/>
    <property type="match status" value="3"/>
</dbReference>
<dbReference type="Pfam" id="PF00415">
    <property type="entry name" value="RCC1"/>
    <property type="match status" value="1"/>
</dbReference>
<dbReference type="PANTHER" id="PTHR22870:SF408">
    <property type="entry name" value="OS09G0560450 PROTEIN"/>
    <property type="match status" value="1"/>
</dbReference>
<dbReference type="RefSeq" id="WP_139918351.1">
    <property type="nucleotide sequence ID" value="NZ_CBCSLE010000009.1"/>
</dbReference>
<dbReference type="PANTHER" id="PTHR22870">
    <property type="entry name" value="REGULATOR OF CHROMOSOME CONDENSATION"/>
    <property type="match status" value="1"/>
</dbReference>
<gene>
    <name evidence="3" type="ORF">GTZ93_09700</name>
</gene>
<accession>A0A7X4Y7L4</accession>
<dbReference type="PROSITE" id="PS50012">
    <property type="entry name" value="RCC1_3"/>
    <property type="match status" value="4"/>
</dbReference>
<organism evidence="3 4">
    <name type="scientific">Corallococcus exiguus</name>
    <dbReference type="NCBI Taxonomy" id="83462"/>
    <lineage>
        <taxon>Bacteria</taxon>
        <taxon>Pseudomonadati</taxon>
        <taxon>Myxococcota</taxon>
        <taxon>Myxococcia</taxon>
        <taxon>Myxococcales</taxon>
        <taxon>Cystobacterineae</taxon>
        <taxon>Myxococcaceae</taxon>
        <taxon>Corallococcus</taxon>
    </lineage>
</organism>
<dbReference type="InterPro" id="IPR000408">
    <property type="entry name" value="Reg_chr_condens"/>
</dbReference>
<feature type="region of interest" description="Disordered" evidence="2">
    <location>
        <begin position="498"/>
        <end position="521"/>
    </location>
</feature>
<dbReference type="Proteomes" id="UP000537825">
    <property type="component" value="Unassembled WGS sequence"/>
</dbReference>
<dbReference type="InterPro" id="IPR009091">
    <property type="entry name" value="RCC1/BLIP-II"/>
</dbReference>
<dbReference type="SUPFAM" id="SSF50985">
    <property type="entry name" value="RCC1/BLIP-II"/>
    <property type="match status" value="1"/>
</dbReference>
<comment type="caution">
    <text evidence="3">The sequence shown here is derived from an EMBL/GenBank/DDBJ whole genome shotgun (WGS) entry which is preliminary data.</text>
</comment>
<evidence type="ECO:0008006" key="5">
    <source>
        <dbReference type="Google" id="ProtNLM"/>
    </source>
</evidence>
<dbReference type="InterPro" id="IPR051210">
    <property type="entry name" value="Ub_ligase/GEF_domain"/>
</dbReference>
<dbReference type="PRINTS" id="PR00633">
    <property type="entry name" value="RCCNDNSATION"/>
</dbReference>
<proteinExistence type="predicted"/>
<evidence type="ECO:0000256" key="1">
    <source>
        <dbReference type="ARBA" id="ARBA00022737"/>
    </source>
</evidence>
<dbReference type="EMBL" id="JAAAPK010000002">
    <property type="protein sequence ID" value="NBC40105.1"/>
    <property type="molecule type" value="Genomic_DNA"/>
</dbReference>